<dbReference type="Pfam" id="PF07949">
    <property type="entry name" value="YbbR"/>
    <property type="match status" value="4"/>
</dbReference>
<evidence type="ECO:0000313" key="3">
    <source>
        <dbReference type="Proteomes" id="UP000095597"/>
    </source>
</evidence>
<feature type="compositionally biased region" description="Basic and acidic residues" evidence="1">
    <location>
        <begin position="430"/>
        <end position="442"/>
    </location>
</feature>
<feature type="region of interest" description="Disordered" evidence="1">
    <location>
        <begin position="414"/>
        <end position="442"/>
    </location>
</feature>
<accession>A0A173RWK3</accession>
<dbReference type="AlphaFoldDB" id="A0A173RWK3"/>
<evidence type="ECO:0000313" key="2">
    <source>
        <dbReference type="EMBL" id="CUM81929.1"/>
    </source>
</evidence>
<dbReference type="OrthoDB" id="2111604at2"/>
<dbReference type="RefSeq" id="WP_055213684.1">
    <property type="nucleotide sequence ID" value="NZ_CYXO01000003.1"/>
</dbReference>
<dbReference type="InterPro" id="IPR012505">
    <property type="entry name" value="YbbR"/>
</dbReference>
<organism evidence="2 3">
    <name type="scientific">Dorea longicatena</name>
    <dbReference type="NCBI Taxonomy" id="88431"/>
    <lineage>
        <taxon>Bacteria</taxon>
        <taxon>Bacillati</taxon>
        <taxon>Bacillota</taxon>
        <taxon>Clostridia</taxon>
        <taxon>Lachnospirales</taxon>
        <taxon>Lachnospiraceae</taxon>
        <taxon>Dorea</taxon>
    </lineage>
</organism>
<dbReference type="Gene3D" id="2.170.120.40">
    <property type="entry name" value="YbbR-like domain"/>
    <property type="match status" value="2"/>
</dbReference>
<evidence type="ECO:0000256" key="1">
    <source>
        <dbReference type="SAM" id="MobiDB-lite"/>
    </source>
</evidence>
<sequence>MQKRITKNLTLKILAFLIAVFLWLIVVNIDDPVDDKTFSNIPVQVTHEEVITDNNNTYQIVDNTQEVNVTVTAQRSVLDKIKAEDIQATADMKELTLRTQVPIEITIKGYAGKYEKATANPRNLQIQIDEEAKNNFPITPTTTGTVRGGYEVGELKAVPEKVTLRGPKRIINSIAKVTAEADVSGLSEDETVEAKLVLYDANNNVIDQTLLANNLGKEGVSVEVELLQVKSVPIEVDTSDVSAAEGYKLGKITVEPQEVEITGDKTTLAGVSKISIPASALQLDNLTQKTDKTIDISSYIPSGVSLTEQNANKVVVSIPVQQPGAKTFEVSTNSIVVNNIAEGLSISYGSTVDLEIQIKGPGDALNLFSPAKKVSIDLKKYTNAGTYTVPVSVELPDGCSLVNNVSVEIILEKTKQNDKTQNENSSSEGQTKEDEKKTDTIR</sequence>
<dbReference type="InterPro" id="IPR053154">
    <property type="entry name" value="c-di-AMP_regulator"/>
</dbReference>
<dbReference type="PANTHER" id="PTHR37804">
    <property type="entry name" value="CDAA REGULATORY PROTEIN CDAR"/>
    <property type="match status" value="1"/>
</dbReference>
<protein>
    <submittedName>
        <fullName evidence="2">Uncharacterized protein conserved in bacteria</fullName>
    </submittedName>
</protein>
<dbReference type="PANTHER" id="PTHR37804:SF1">
    <property type="entry name" value="CDAA REGULATORY PROTEIN CDAR"/>
    <property type="match status" value="1"/>
</dbReference>
<dbReference type="EMBL" id="CYXO01000003">
    <property type="protein sequence ID" value="CUM81929.1"/>
    <property type="molecule type" value="Genomic_DNA"/>
</dbReference>
<dbReference type="Proteomes" id="UP000095597">
    <property type="component" value="Unassembled WGS sequence"/>
</dbReference>
<gene>
    <name evidence="2" type="ORF">ERS852573_00679</name>
</gene>
<reference evidence="2 3" key="1">
    <citation type="submission" date="2015-09" db="EMBL/GenBank/DDBJ databases">
        <authorList>
            <consortium name="Pathogen Informatics"/>
        </authorList>
    </citation>
    <scope>NUCLEOTIDE SEQUENCE [LARGE SCALE GENOMIC DNA]</scope>
    <source>
        <strain evidence="2 3">2789STDY5834961</strain>
    </source>
</reference>
<name>A0A173RWK3_9FIRM</name>
<dbReference type="Gene3D" id="2.170.120.30">
    <property type="match status" value="2"/>
</dbReference>
<proteinExistence type="predicted"/>